<keyword evidence="1" id="KW-0472">Membrane</keyword>
<reference evidence="3 4" key="1">
    <citation type="submission" date="2020-06" db="EMBL/GenBank/DDBJ databases">
        <title>Dyadobacter sandarakinus sp. nov., isolated from the soil of the Arctic Yellow River Station.</title>
        <authorList>
            <person name="Zhang Y."/>
            <person name="Peng F."/>
        </authorList>
    </citation>
    <scope>NUCLEOTIDE SEQUENCE [LARGE SCALE GENOMIC DNA]</scope>
    <source>
        <strain evidence="3 4">Q3-56</strain>
    </source>
</reference>
<feature type="signal peptide" evidence="2">
    <location>
        <begin position="1"/>
        <end position="19"/>
    </location>
</feature>
<keyword evidence="2" id="KW-0732">Signal</keyword>
<dbReference type="EMBL" id="CP056775">
    <property type="protein sequence ID" value="QRR03096.1"/>
    <property type="molecule type" value="Genomic_DNA"/>
</dbReference>
<keyword evidence="4" id="KW-1185">Reference proteome</keyword>
<evidence type="ECO:0000313" key="3">
    <source>
        <dbReference type="EMBL" id="QRR03096.1"/>
    </source>
</evidence>
<dbReference type="Proteomes" id="UP000612680">
    <property type="component" value="Chromosome"/>
</dbReference>
<gene>
    <name evidence="3" type="ORF">HWI92_20360</name>
</gene>
<feature type="transmembrane region" description="Helical" evidence="1">
    <location>
        <begin position="262"/>
        <end position="284"/>
    </location>
</feature>
<feature type="chain" id="PRO_5046955979" evidence="2">
    <location>
        <begin position="20"/>
        <end position="314"/>
    </location>
</feature>
<accession>A0ABX7IDX2</accession>
<evidence type="ECO:0000256" key="2">
    <source>
        <dbReference type="SAM" id="SignalP"/>
    </source>
</evidence>
<sequence>MKKFLLLFCVLAFSLPSFSQHTDSLSAEESAQFQKILDRDKAIRYQTGQVDVNTDVKLRVPAGYKFMTRPDAEYVIFDYWGNPRRDDVLGMIVKDDYSIADPAAWAFVVSYENSGFVKDEDAEDIDYDEMMEEMQASEEEENTARTEAGYEPVHMTGWAAKPFYDKQNNILHWAKSMRFGQAADTTLNYDVRILGRKGVLSLNAVGELSQLGDIKTHIPDIIHIAEFKQGSRYQDFNPDVDQVAAYTIGGLVAGKVLAKVGILAFALKYIKLILFALVTLFGGLKNKILGLFSKKKPALITDTNHGSTTDSNQD</sequence>
<dbReference type="InterPro" id="IPR018682">
    <property type="entry name" value="DUF2167_membr"/>
</dbReference>
<name>A0ABX7IDX2_9BACT</name>
<evidence type="ECO:0000313" key="4">
    <source>
        <dbReference type="Proteomes" id="UP000612680"/>
    </source>
</evidence>
<organism evidence="3 4">
    <name type="scientific">Dyadobacter sandarakinus</name>
    <dbReference type="NCBI Taxonomy" id="2747268"/>
    <lineage>
        <taxon>Bacteria</taxon>
        <taxon>Pseudomonadati</taxon>
        <taxon>Bacteroidota</taxon>
        <taxon>Cytophagia</taxon>
        <taxon>Cytophagales</taxon>
        <taxon>Spirosomataceae</taxon>
        <taxon>Dyadobacter</taxon>
    </lineage>
</organism>
<evidence type="ECO:0000256" key="1">
    <source>
        <dbReference type="SAM" id="Phobius"/>
    </source>
</evidence>
<dbReference type="RefSeq" id="WP_204658701.1">
    <property type="nucleotide sequence ID" value="NZ_CP056775.1"/>
</dbReference>
<protein>
    <submittedName>
        <fullName evidence="3">DUF2167 domain-containing protein</fullName>
    </submittedName>
</protein>
<keyword evidence="1" id="KW-0812">Transmembrane</keyword>
<proteinExistence type="predicted"/>
<keyword evidence="1" id="KW-1133">Transmembrane helix</keyword>
<dbReference type="Pfam" id="PF09935">
    <property type="entry name" value="DUF2167"/>
    <property type="match status" value="1"/>
</dbReference>